<dbReference type="InterPro" id="IPR044492">
    <property type="entry name" value="P_typ_ATPase_HD_dom"/>
</dbReference>
<dbReference type="InterPro" id="IPR036163">
    <property type="entry name" value="HMA_dom_sf"/>
</dbReference>
<keyword evidence="8 18" id="KW-0547">Nucleotide-binding</keyword>
<dbReference type="FunFam" id="2.70.150.10:FF:000020">
    <property type="entry name" value="Copper-exporting P-type ATPase A"/>
    <property type="match status" value="1"/>
</dbReference>
<evidence type="ECO:0000313" key="20">
    <source>
        <dbReference type="EMBL" id="TMJ00603.1"/>
    </source>
</evidence>
<dbReference type="InterPro" id="IPR006121">
    <property type="entry name" value="HMA_dom"/>
</dbReference>
<keyword evidence="7 18" id="KW-0479">Metal-binding</keyword>
<feature type="transmembrane region" description="Helical" evidence="18">
    <location>
        <begin position="705"/>
        <end position="724"/>
    </location>
</feature>
<feature type="transmembrane region" description="Helical" evidence="18">
    <location>
        <begin position="145"/>
        <end position="168"/>
    </location>
</feature>
<gene>
    <name evidence="20" type="ORF">E6H01_09235</name>
</gene>
<evidence type="ECO:0000256" key="11">
    <source>
        <dbReference type="ARBA" id="ARBA00022967"/>
    </source>
</evidence>
<comment type="subcellular location">
    <subcellularLocation>
        <location evidence="1">Cell membrane</location>
        <topology evidence="1">Multi-pass membrane protein</topology>
    </subcellularLocation>
</comment>
<name>A0A537KXY6_9BACT</name>
<feature type="transmembrane region" description="Helical" evidence="18">
    <location>
        <begin position="333"/>
        <end position="355"/>
    </location>
</feature>
<dbReference type="CDD" id="cd02094">
    <property type="entry name" value="P-type_ATPase_Cu-like"/>
    <property type="match status" value="1"/>
</dbReference>
<dbReference type="SFLD" id="SFLDF00027">
    <property type="entry name" value="p-type_atpase"/>
    <property type="match status" value="1"/>
</dbReference>
<dbReference type="PANTHER" id="PTHR43520">
    <property type="entry name" value="ATP7, ISOFORM B"/>
    <property type="match status" value="1"/>
</dbReference>
<dbReference type="GO" id="GO:0043682">
    <property type="term" value="F:P-type divalent copper transporter activity"/>
    <property type="evidence" value="ECO:0007669"/>
    <property type="project" value="TreeGrafter"/>
</dbReference>
<evidence type="ECO:0000256" key="1">
    <source>
        <dbReference type="ARBA" id="ARBA00004651"/>
    </source>
</evidence>
<dbReference type="PROSITE" id="PS50846">
    <property type="entry name" value="HMA_2"/>
    <property type="match status" value="1"/>
</dbReference>
<dbReference type="InterPro" id="IPR008250">
    <property type="entry name" value="ATPase_P-typ_transduc_dom_A_sf"/>
</dbReference>
<reference evidence="20 21" key="1">
    <citation type="journal article" date="2019" name="Nat. Microbiol.">
        <title>Mediterranean grassland soil C-N compound turnover is dependent on rainfall and depth, and is mediated by genomically divergent microorganisms.</title>
        <authorList>
            <person name="Diamond S."/>
            <person name="Andeer P.F."/>
            <person name="Li Z."/>
            <person name="Crits-Christoph A."/>
            <person name="Burstein D."/>
            <person name="Anantharaman K."/>
            <person name="Lane K.R."/>
            <person name="Thomas B.C."/>
            <person name="Pan C."/>
            <person name="Northen T.R."/>
            <person name="Banfield J.F."/>
        </authorList>
    </citation>
    <scope>NUCLEOTIDE SEQUENCE [LARGE SCALE GENOMIC DNA]</scope>
    <source>
        <strain evidence="20">NP_4</strain>
    </source>
</reference>
<dbReference type="Gene3D" id="3.40.50.1000">
    <property type="entry name" value="HAD superfamily/HAD-like"/>
    <property type="match status" value="1"/>
</dbReference>
<protein>
    <recommendedName>
        <fullName evidence="3">P-type Cu(+) transporter</fullName>
        <ecNumber evidence="3">7.2.2.8</ecNumber>
    </recommendedName>
    <alternativeName>
        <fullName evidence="16">Cu(+)-exporting ATPase</fullName>
    </alternativeName>
</protein>
<dbReference type="InterPro" id="IPR027256">
    <property type="entry name" value="P-typ_ATPase_IB"/>
</dbReference>
<dbReference type="Pfam" id="PF00403">
    <property type="entry name" value="HMA"/>
    <property type="match status" value="1"/>
</dbReference>
<dbReference type="InterPro" id="IPR023299">
    <property type="entry name" value="ATPase_P-typ_cyto_dom_N"/>
</dbReference>
<dbReference type="PROSITE" id="PS00154">
    <property type="entry name" value="ATPASE_E1_E2"/>
    <property type="match status" value="1"/>
</dbReference>
<sequence>MSCASCVDKVEHALRSVDGVLNASVNLASERATVEMTATTPLATLRRAVRDAGYEPLEVEGDGAEDYEREARRRELATLRGRLIAGALLSLPILWGSLGHMGVRVWAPELLTNWYVQLILATPVQFWAGWQFYRGAWAMARRRTTDMNTLIAVGTSAAYGYSLVATLLPQVFSSGGLEPQVFYETSAIIIVLILMGRFLEARAKGQTSEAIRKLVGLQARTARVLRDGRETDIRVEDVQADDPVIVRPGEKVPVDGVIIEGRSALDESMLTGESLPVDKGPGDQVVGATLNKTGAFTFRATKVGRDTVLAQIIQLVQEAQGSKAPIQRLADRVASYFVPAVMALAVVTFLTWLVFGPNPSLTYALVTFVAVLIIACPCALGLATPTAIMVGTGRGAEQGILIKSGEALETAHRVNTIILDKTGTLTRGHPSVTDVIPLNGFDATDILRLAASAERGSEHPLGEAIVRHAGEQGLDLAQPKRFDAVPGHGIEAVVGGQAVLVGNPRLLLDRGVSLDGSREIRLRLANGGKTAMHVAVGGKVAGIIAVADTEKPHSKDVVQALRRMGLDVVMLTGDNAVTAKAIASQVGIDHFLAEVLPQHKADEVAKLQAIGRRVAMVGDGINDAPALAEADLGIAIGAGTDVAIESADIVLIGEDLRGILTAIALSKQTMRTIKQNLFWAFFYNVVLIPVAAGVLYPFFGILLNPMVAALAMAFSSVSVVANSLRLRFFRPATA</sequence>
<keyword evidence="14" id="KW-0406">Ion transport</keyword>
<dbReference type="Gene3D" id="3.40.1110.10">
    <property type="entry name" value="Calcium-transporting ATPase, cytoplasmic domain N"/>
    <property type="match status" value="1"/>
</dbReference>
<dbReference type="NCBIfam" id="TIGR01511">
    <property type="entry name" value="ATPase-IB1_Cu"/>
    <property type="match status" value="1"/>
</dbReference>
<evidence type="ECO:0000256" key="3">
    <source>
        <dbReference type="ARBA" id="ARBA00012517"/>
    </source>
</evidence>
<dbReference type="PRINTS" id="PR00943">
    <property type="entry name" value="CUATPASE"/>
</dbReference>
<organism evidence="20 21">
    <name type="scientific">Candidatus Segetimicrobium genomatis</name>
    <dbReference type="NCBI Taxonomy" id="2569760"/>
    <lineage>
        <taxon>Bacteria</taxon>
        <taxon>Bacillati</taxon>
        <taxon>Candidatus Sysuimicrobiota</taxon>
        <taxon>Candidatus Sysuimicrobiia</taxon>
        <taxon>Candidatus Sysuimicrobiales</taxon>
        <taxon>Candidatus Segetimicrobiaceae</taxon>
        <taxon>Candidatus Segetimicrobium</taxon>
    </lineage>
</organism>
<dbReference type="InterPro" id="IPR036412">
    <property type="entry name" value="HAD-like_sf"/>
</dbReference>
<evidence type="ECO:0000256" key="8">
    <source>
        <dbReference type="ARBA" id="ARBA00022741"/>
    </source>
</evidence>
<dbReference type="PANTHER" id="PTHR43520:SF8">
    <property type="entry name" value="P-TYPE CU(+) TRANSPORTER"/>
    <property type="match status" value="1"/>
</dbReference>
<keyword evidence="11" id="KW-1278">Translocase</keyword>
<dbReference type="SUPFAM" id="SSF56784">
    <property type="entry name" value="HAD-like"/>
    <property type="match status" value="1"/>
</dbReference>
<dbReference type="SUPFAM" id="SSF81665">
    <property type="entry name" value="Calcium ATPase, transmembrane domain M"/>
    <property type="match status" value="1"/>
</dbReference>
<dbReference type="SFLD" id="SFLDG00002">
    <property type="entry name" value="C1.7:_P-type_atpase_like"/>
    <property type="match status" value="1"/>
</dbReference>
<dbReference type="InterPro" id="IPR001757">
    <property type="entry name" value="P_typ_ATPase"/>
</dbReference>
<evidence type="ECO:0000256" key="18">
    <source>
        <dbReference type="RuleBase" id="RU362081"/>
    </source>
</evidence>
<keyword evidence="13" id="KW-0186">Copper</keyword>
<dbReference type="GO" id="GO:0005524">
    <property type="term" value="F:ATP binding"/>
    <property type="evidence" value="ECO:0007669"/>
    <property type="project" value="UniProtKB-UniRule"/>
</dbReference>
<accession>A0A537KXY6</accession>
<keyword evidence="6 18" id="KW-0812">Transmembrane</keyword>
<evidence type="ECO:0000256" key="5">
    <source>
        <dbReference type="ARBA" id="ARBA00022475"/>
    </source>
</evidence>
<evidence type="ECO:0000259" key="19">
    <source>
        <dbReference type="PROSITE" id="PS50846"/>
    </source>
</evidence>
<feature type="domain" description="HMA" evidence="19">
    <location>
        <begin position="1"/>
        <end position="57"/>
    </location>
</feature>
<keyword evidence="4" id="KW-0813">Transport</keyword>
<dbReference type="GO" id="GO:0005507">
    <property type="term" value="F:copper ion binding"/>
    <property type="evidence" value="ECO:0007669"/>
    <property type="project" value="TreeGrafter"/>
</dbReference>
<keyword evidence="9" id="KW-0187">Copper transport</keyword>
<dbReference type="Pfam" id="PF00702">
    <property type="entry name" value="Hydrolase"/>
    <property type="match status" value="1"/>
</dbReference>
<dbReference type="PRINTS" id="PR00119">
    <property type="entry name" value="CATATPASE"/>
</dbReference>
<evidence type="ECO:0000256" key="13">
    <source>
        <dbReference type="ARBA" id="ARBA00023008"/>
    </source>
</evidence>
<feature type="transmembrane region" description="Helical" evidence="18">
    <location>
        <begin position="114"/>
        <end position="133"/>
    </location>
</feature>
<dbReference type="GO" id="GO:0140581">
    <property type="term" value="F:P-type monovalent copper transporter activity"/>
    <property type="evidence" value="ECO:0007669"/>
    <property type="project" value="UniProtKB-EC"/>
</dbReference>
<evidence type="ECO:0000313" key="21">
    <source>
        <dbReference type="Proteomes" id="UP000319353"/>
    </source>
</evidence>
<dbReference type="GO" id="GO:0055070">
    <property type="term" value="P:copper ion homeostasis"/>
    <property type="evidence" value="ECO:0007669"/>
    <property type="project" value="TreeGrafter"/>
</dbReference>
<evidence type="ECO:0000256" key="14">
    <source>
        <dbReference type="ARBA" id="ARBA00023065"/>
    </source>
</evidence>
<evidence type="ECO:0000256" key="6">
    <source>
        <dbReference type="ARBA" id="ARBA00022692"/>
    </source>
</evidence>
<evidence type="ECO:0000256" key="12">
    <source>
        <dbReference type="ARBA" id="ARBA00022989"/>
    </source>
</evidence>
<keyword evidence="10 18" id="KW-0067">ATP-binding</keyword>
<dbReference type="Gene3D" id="3.30.70.100">
    <property type="match status" value="1"/>
</dbReference>
<dbReference type="InterPro" id="IPR018303">
    <property type="entry name" value="ATPase_P-typ_P_site"/>
</dbReference>
<evidence type="ECO:0000256" key="9">
    <source>
        <dbReference type="ARBA" id="ARBA00022796"/>
    </source>
</evidence>
<dbReference type="AlphaFoldDB" id="A0A537KXY6"/>
<feature type="transmembrane region" description="Helical" evidence="18">
    <location>
        <begin position="83"/>
        <end position="102"/>
    </location>
</feature>
<evidence type="ECO:0000256" key="16">
    <source>
        <dbReference type="ARBA" id="ARBA00033239"/>
    </source>
</evidence>
<dbReference type="InterPro" id="IPR023214">
    <property type="entry name" value="HAD_sf"/>
</dbReference>
<feature type="transmembrane region" description="Helical" evidence="18">
    <location>
        <begin position="677"/>
        <end position="699"/>
    </location>
</feature>
<dbReference type="CDD" id="cd00371">
    <property type="entry name" value="HMA"/>
    <property type="match status" value="1"/>
</dbReference>
<evidence type="ECO:0000256" key="2">
    <source>
        <dbReference type="ARBA" id="ARBA00006024"/>
    </source>
</evidence>
<dbReference type="EC" id="7.2.2.8" evidence="3"/>
<comment type="caution">
    <text evidence="20">The sequence shown here is derived from an EMBL/GenBank/DDBJ whole genome shotgun (WGS) entry which is preliminary data.</text>
</comment>
<dbReference type="Pfam" id="PF00122">
    <property type="entry name" value="E1-E2_ATPase"/>
    <property type="match status" value="1"/>
</dbReference>
<keyword evidence="5 18" id="KW-1003">Cell membrane</keyword>
<dbReference type="SFLD" id="SFLDS00003">
    <property type="entry name" value="Haloacid_Dehalogenase"/>
    <property type="match status" value="1"/>
</dbReference>
<evidence type="ECO:0000256" key="15">
    <source>
        <dbReference type="ARBA" id="ARBA00023136"/>
    </source>
</evidence>
<evidence type="ECO:0000256" key="10">
    <source>
        <dbReference type="ARBA" id="ARBA00022840"/>
    </source>
</evidence>
<dbReference type="FunFam" id="3.40.50.1000:FF:000144">
    <property type="entry name" value="copper-transporting ATPase 1 isoform X2"/>
    <property type="match status" value="1"/>
</dbReference>
<dbReference type="InterPro" id="IPR059000">
    <property type="entry name" value="ATPase_P-type_domA"/>
</dbReference>
<evidence type="ECO:0000256" key="7">
    <source>
        <dbReference type="ARBA" id="ARBA00022723"/>
    </source>
</evidence>
<keyword evidence="12 18" id="KW-1133">Transmembrane helix</keyword>
<dbReference type="EMBL" id="VBAL01000113">
    <property type="protein sequence ID" value="TMJ00603.1"/>
    <property type="molecule type" value="Genomic_DNA"/>
</dbReference>
<dbReference type="SUPFAM" id="SSF81653">
    <property type="entry name" value="Calcium ATPase, transduction domain A"/>
    <property type="match status" value="1"/>
</dbReference>
<dbReference type="InterPro" id="IPR023298">
    <property type="entry name" value="ATPase_P-typ_TM_dom_sf"/>
</dbReference>
<dbReference type="Gene3D" id="2.70.150.10">
    <property type="entry name" value="Calcium-transporting ATPase, cytoplasmic transduction domain A"/>
    <property type="match status" value="1"/>
</dbReference>
<evidence type="ECO:0000256" key="17">
    <source>
        <dbReference type="ARBA" id="ARBA00049289"/>
    </source>
</evidence>
<keyword evidence="15 18" id="KW-0472">Membrane</keyword>
<feature type="transmembrane region" description="Helical" evidence="18">
    <location>
        <begin position="180"/>
        <end position="199"/>
    </location>
</feature>
<dbReference type="SUPFAM" id="SSF55008">
    <property type="entry name" value="HMA, heavy metal-associated domain"/>
    <property type="match status" value="1"/>
</dbReference>
<comment type="similarity">
    <text evidence="2 18">Belongs to the cation transport ATPase (P-type) (TC 3.A.3) family. Type IB subfamily.</text>
</comment>
<dbReference type="GO" id="GO:0016887">
    <property type="term" value="F:ATP hydrolysis activity"/>
    <property type="evidence" value="ECO:0007669"/>
    <property type="project" value="InterPro"/>
</dbReference>
<dbReference type="NCBIfam" id="TIGR01525">
    <property type="entry name" value="ATPase-IB_hvy"/>
    <property type="match status" value="1"/>
</dbReference>
<proteinExistence type="inferred from homology"/>
<dbReference type="GO" id="GO:0005886">
    <property type="term" value="C:plasma membrane"/>
    <property type="evidence" value="ECO:0007669"/>
    <property type="project" value="UniProtKB-SubCell"/>
</dbReference>
<comment type="catalytic activity">
    <reaction evidence="17">
        <text>Cu(+)(in) + ATP + H2O = Cu(+)(out) + ADP + phosphate + H(+)</text>
        <dbReference type="Rhea" id="RHEA:25792"/>
        <dbReference type="ChEBI" id="CHEBI:15377"/>
        <dbReference type="ChEBI" id="CHEBI:15378"/>
        <dbReference type="ChEBI" id="CHEBI:30616"/>
        <dbReference type="ChEBI" id="CHEBI:43474"/>
        <dbReference type="ChEBI" id="CHEBI:49552"/>
        <dbReference type="ChEBI" id="CHEBI:456216"/>
        <dbReference type="EC" id="7.2.2.8"/>
    </reaction>
</comment>
<dbReference type="NCBIfam" id="TIGR01494">
    <property type="entry name" value="ATPase_P-type"/>
    <property type="match status" value="1"/>
</dbReference>
<feature type="transmembrane region" description="Helical" evidence="18">
    <location>
        <begin position="361"/>
        <end position="384"/>
    </location>
</feature>
<dbReference type="Proteomes" id="UP000319353">
    <property type="component" value="Unassembled WGS sequence"/>
</dbReference>
<evidence type="ECO:0000256" key="4">
    <source>
        <dbReference type="ARBA" id="ARBA00022448"/>
    </source>
</evidence>